<gene>
    <name evidence="4" type="primary">Piso0_005015</name>
    <name evidence="4" type="ORF">GNLVRS01_PISO0N06019g</name>
</gene>
<keyword evidence="5" id="KW-1185">Reference proteome</keyword>
<accession>G8Y117</accession>
<evidence type="ECO:0000259" key="3">
    <source>
        <dbReference type="PROSITE" id="PS50858"/>
    </source>
</evidence>
<evidence type="ECO:0000256" key="1">
    <source>
        <dbReference type="SAM" id="Coils"/>
    </source>
</evidence>
<dbReference type="HOGENOM" id="CLU_774258_0_0_1"/>
<dbReference type="Proteomes" id="UP000005222">
    <property type="component" value="Chromosome N"/>
</dbReference>
<proteinExistence type="predicted"/>
<feature type="compositionally biased region" description="Acidic residues" evidence="2">
    <location>
        <begin position="327"/>
        <end position="336"/>
    </location>
</feature>
<evidence type="ECO:0000256" key="2">
    <source>
        <dbReference type="SAM" id="MobiDB-lite"/>
    </source>
</evidence>
<feature type="compositionally biased region" description="Acidic residues" evidence="2">
    <location>
        <begin position="273"/>
        <end position="291"/>
    </location>
</feature>
<name>G8Y117_PICSO</name>
<feature type="region of interest" description="Disordered" evidence="2">
    <location>
        <begin position="264"/>
        <end position="336"/>
    </location>
</feature>
<feature type="region of interest" description="Disordered" evidence="2">
    <location>
        <begin position="1"/>
        <end position="25"/>
    </location>
</feature>
<dbReference type="eggNOG" id="KOG2690">
    <property type="taxonomic scope" value="Eukaryota"/>
</dbReference>
<reference evidence="4 5" key="1">
    <citation type="journal article" date="2012" name="G3 (Bethesda)">
        <title>Pichia sorbitophila, an interspecies yeast hybrid reveals early steps of genome resolution following polyploidization.</title>
        <authorList>
            <person name="Leh Louis V."/>
            <person name="Despons L."/>
            <person name="Friedrich A."/>
            <person name="Martin T."/>
            <person name="Durrens P."/>
            <person name="Casaregola S."/>
            <person name="Neuveglise C."/>
            <person name="Fairhead C."/>
            <person name="Marck C."/>
            <person name="Cruz J.A."/>
            <person name="Straub M.L."/>
            <person name="Kugler V."/>
            <person name="Sacerdot C."/>
            <person name="Uzunov Z."/>
            <person name="Thierry A."/>
            <person name="Weiss S."/>
            <person name="Bleykasten C."/>
            <person name="De Montigny J."/>
            <person name="Jacques N."/>
            <person name="Jung P."/>
            <person name="Lemaire M."/>
            <person name="Mallet S."/>
            <person name="Morel G."/>
            <person name="Richard G.F."/>
            <person name="Sarkar A."/>
            <person name="Savel G."/>
            <person name="Schacherer J."/>
            <person name="Seret M.L."/>
            <person name="Talla E."/>
            <person name="Samson G."/>
            <person name="Jubin C."/>
            <person name="Poulain J."/>
            <person name="Vacherie B."/>
            <person name="Barbe V."/>
            <person name="Pelletier E."/>
            <person name="Sherman D.J."/>
            <person name="Westhof E."/>
            <person name="Weissenbach J."/>
            <person name="Baret P.V."/>
            <person name="Wincker P."/>
            <person name="Gaillardin C."/>
            <person name="Dujon B."/>
            <person name="Souciet J.L."/>
        </authorList>
    </citation>
    <scope>NUCLEOTIDE SEQUENCE [LARGE SCALE GENOMIC DNA]</scope>
    <source>
        <strain evidence="5">ATCC MYA-4447 / BCRC 22081 / CBS 7064 / NBRC 10061 / NRRL Y-12695</strain>
    </source>
</reference>
<feature type="compositionally biased region" description="Basic and acidic residues" evidence="2">
    <location>
        <begin position="300"/>
        <end position="310"/>
    </location>
</feature>
<dbReference type="InterPro" id="IPR035925">
    <property type="entry name" value="BSD_dom_sf"/>
</dbReference>
<dbReference type="OMA" id="LFWYRYF"/>
<dbReference type="GO" id="GO:0005737">
    <property type="term" value="C:cytoplasm"/>
    <property type="evidence" value="ECO:0007669"/>
    <property type="project" value="TreeGrafter"/>
</dbReference>
<feature type="domain" description="BSD" evidence="3">
    <location>
        <begin position="201"/>
        <end position="254"/>
    </location>
</feature>
<sequence>MDLADPLISQQVTDQGESSDKGKVDEAATKLEGEIDKAYEQIEGKIGDLWKNASANAGALQEKYKLNEQKQHLMESLDAAKANINNGANWKEQLSHIENEIHDLNTKANSMLDSLDEKLEVVEKQAGKYVSQFTSFLSGIVSVSPENQASTSTDRGDSETIFSVPLNAAEKYGTSRFENELYKLHTSPDIFTHDKGDDSKELEEFNPDLKTDEISNLLNKYSDTLEKLMNNLVPVKVSYKTFWYRYFKKEKELKDAENKRKKLLSVNNKDSQDDSESENDKFDWDDDENEQDVAKTVNDSAKEKSSKKPNGDPSSTTENTESSGNTNDDDDDDDWE</sequence>
<dbReference type="OrthoDB" id="73788at2759"/>
<dbReference type="Pfam" id="PF03909">
    <property type="entry name" value="BSD"/>
    <property type="match status" value="1"/>
</dbReference>
<protein>
    <submittedName>
        <fullName evidence="4">Piso0_005015 protein</fullName>
    </submittedName>
</protein>
<keyword evidence="1" id="KW-0175">Coiled coil</keyword>
<dbReference type="InterPro" id="IPR005607">
    <property type="entry name" value="BSD_dom"/>
</dbReference>
<dbReference type="SUPFAM" id="SSF140383">
    <property type="entry name" value="BSD domain-like"/>
    <property type="match status" value="1"/>
</dbReference>
<dbReference type="InParanoid" id="G8Y117"/>
<dbReference type="InterPro" id="IPR051494">
    <property type="entry name" value="BSD_domain-containing"/>
</dbReference>
<feature type="coiled-coil region" evidence="1">
    <location>
        <begin position="63"/>
        <end position="125"/>
    </location>
</feature>
<evidence type="ECO:0000313" key="4">
    <source>
        <dbReference type="EMBL" id="CCE86520.1"/>
    </source>
</evidence>
<organism evidence="4 5">
    <name type="scientific">Pichia sorbitophila (strain ATCC MYA-4447 / BCRC 22081 / CBS 7064 / NBRC 10061 / NRRL Y-12695)</name>
    <name type="common">Hybrid yeast</name>
    <dbReference type="NCBI Taxonomy" id="559304"/>
    <lineage>
        <taxon>Eukaryota</taxon>
        <taxon>Fungi</taxon>
        <taxon>Dikarya</taxon>
        <taxon>Ascomycota</taxon>
        <taxon>Saccharomycotina</taxon>
        <taxon>Pichiomycetes</taxon>
        <taxon>Debaryomycetaceae</taxon>
        <taxon>Millerozyma</taxon>
    </lineage>
</organism>
<feature type="compositionally biased region" description="Low complexity" evidence="2">
    <location>
        <begin position="314"/>
        <end position="326"/>
    </location>
</feature>
<dbReference type="SMART" id="SM00751">
    <property type="entry name" value="BSD"/>
    <property type="match status" value="1"/>
</dbReference>
<dbReference type="AlphaFoldDB" id="G8Y117"/>
<dbReference type="Gene3D" id="1.10.3970.10">
    <property type="entry name" value="BSD domain"/>
    <property type="match status" value="1"/>
</dbReference>
<dbReference type="PANTHER" id="PTHR16019">
    <property type="entry name" value="SYNAPSE-ASSOCIATED PROTEIN"/>
    <property type="match status" value="1"/>
</dbReference>
<evidence type="ECO:0000313" key="5">
    <source>
        <dbReference type="Proteomes" id="UP000005222"/>
    </source>
</evidence>
<dbReference type="PROSITE" id="PS50858">
    <property type="entry name" value="BSD"/>
    <property type="match status" value="1"/>
</dbReference>
<dbReference type="PANTHER" id="PTHR16019:SF5">
    <property type="entry name" value="BSD DOMAIN-CONTAINING PROTEIN 1"/>
    <property type="match status" value="1"/>
</dbReference>
<dbReference type="EMBL" id="FO082046">
    <property type="protein sequence ID" value="CCE86520.1"/>
    <property type="molecule type" value="Genomic_DNA"/>
</dbReference>